<keyword evidence="3 6" id="KW-0812">Transmembrane</keyword>
<keyword evidence="2" id="KW-1003">Cell membrane</keyword>
<dbReference type="Pfam" id="PF06271">
    <property type="entry name" value="RDD"/>
    <property type="match status" value="1"/>
</dbReference>
<proteinExistence type="predicted"/>
<dbReference type="InterPro" id="IPR051791">
    <property type="entry name" value="Pra-immunoreactive"/>
</dbReference>
<evidence type="ECO:0000313" key="8">
    <source>
        <dbReference type="EMBL" id="QQD20154.1"/>
    </source>
</evidence>
<protein>
    <submittedName>
        <fullName evidence="8">RDD family protein</fullName>
    </submittedName>
</protein>
<dbReference type="PANTHER" id="PTHR36115:SF10">
    <property type="entry name" value="RDD DOMAIN-CONTAINING PROTEIN"/>
    <property type="match status" value="1"/>
</dbReference>
<feature type="domain" description="RDD" evidence="7">
    <location>
        <begin position="3"/>
        <end position="142"/>
    </location>
</feature>
<dbReference type="EMBL" id="CP066167">
    <property type="protein sequence ID" value="QQD20154.1"/>
    <property type="molecule type" value="Genomic_DNA"/>
</dbReference>
<keyword evidence="5 6" id="KW-0472">Membrane</keyword>
<name>A0A7T4R448_9GAMM</name>
<evidence type="ECO:0000259" key="7">
    <source>
        <dbReference type="Pfam" id="PF06271"/>
    </source>
</evidence>
<dbReference type="GO" id="GO:0005886">
    <property type="term" value="C:plasma membrane"/>
    <property type="evidence" value="ECO:0007669"/>
    <property type="project" value="UniProtKB-SubCell"/>
</dbReference>
<dbReference type="KEGG" id="snan:I6N98_11155"/>
<dbReference type="Proteomes" id="UP000596063">
    <property type="component" value="Chromosome"/>
</dbReference>
<evidence type="ECO:0000256" key="1">
    <source>
        <dbReference type="ARBA" id="ARBA00004651"/>
    </source>
</evidence>
<evidence type="ECO:0000256" key="5">
    <source>
        <dbReference type="ARBA" id="ARBA00023136"/>
    </source>
</evidence>
<feature type="transmembrane region" description="Helical" evidence="6">
    <location>
        <begin position="60"/>
        <end position="78"/>
    </location>
</feature>
<dbReference type="PANTHER" id="PTHR36115">
    <property type="entry name" value="PROLINE-RICH ANTIGEN HOMOLOG-RELATED"/>
    <property type="match status" value="1"/>
</dbReference>
<keyword evidence="4 6" id="KW-1133">Transmembrane helix</keyword>
<accession>A0A7T4R448</accession>
<dbReference type="AlphaFoldDB" id="A0A7T4R448"/>
<dbReference type="InterPro" id="IPR010432">
    <property type="entry name" value="RDD"/>
</dbReference>
<evidence type="ECO:0000256" key="3">
    <source>
        <dbReference type="ARBA" id="ARBA00022692"/>
    </source>
</evidence>
<feature type="transmembrane region" description="Helical" evidence="6">
    <location>
        <begin position="107"/>
        <end position="130"/>
    </location>
</feature>
<organism evidence="8 9">
    <name type="scientific">Spongiibacter nanhainus</name>
    <dbReference type="NCBI Taxonomy" id="2794344"/>
    <lineage>
        <taxon>Bacteria</taxon>
        <taxon>Pseudomonadati</taxon>
        <taxon>Pseudomonadota</taxon>
        <taxon>Gammaproteobacteria</taxon>
        <taxon>Cellvibrionales</taxon>
        <taxon>Spongiibacteraceae</taxon>
        <taxon>Spongiibacter</taxon>
    </lineage>
</organism>
<sequence>MLPAGVWRRFAAMVYDGFLLFAALFVATLIPELILNADNLGSTPANDSVVHQINQPFHGLLYQLYLLAVIVVFYGYFWRKGGQTLGMQAWRLRLRDIDGGAPSWGQCLIRILVGSLSLLLGGLGYFWVWIDKEGRAWHDIASRTRLDRLPKD</sequence>
<keyword evidence="9" id="KW-1185">Reference proteome</keyword>
<gene>
    <name evidence="8" type="ORF">I6N98_11155</name>
</gene>
<evidence type="ECO:0000256" key="2">
    <source>
        <dbReference type="ARBA" id="ARBA00022475"/>
    </source>
</evidence>
<comment type="subcellular location">
    <subcellularLocation>
        <location evidence="1">Cell membrane</location>
        <topology evidence="1">Multi-pass membrane protein</topology>
    </subcellularLocation>
</comment>
<evidence type="ECO:0000256" key="6">
    <source>
        <dbReference type="SAM" id="Phobius"/>
    </source>
</evidence>
<evidence type="ECO:0000256" key="4">
    <source>
        <dbReference type="ARBA" id="ARBA00022989"/>
    </source>
</evidence>
<reference evidence="8 9" key="1">
    <citation type="submission" date="2020-12" db="EMBL/GenBank/DDBJ databases">
        <authorList>
            <person name="Shan Y."/>
        </authorList>
    </citation>
    <scope>NUCLEOTIDE SEQUENCE [LARGE SCALE GENOMIC DNA]</scope>
    <source>
        <strain evidence="9">csc3.9</strain>
    </source>
</reference>
<evidence type="ECO:0000313" key="9">
    <source>
        <dbReference type="Proteomes" id="UP000596063"/>
    </source>
</evidence>